<dbReference type="AlphaFoldDB" id="A0A914YT88"/>
<sequence length="104" mass="11618">MLKKFQIDEDTPCYKTCAFGELDVGGPVFDERDECLRPHLGGGWHHPQISPLIDEPINERRISKIDSETISNTGLNYDVILNCSTVTAACELEHPAAKIGRKHN</sequence>
<evidence type="ECO:0000313" key="1">
    <source>
        <dbReference type="Proteomes" id="UP000887577"/>
    </source>
</evidence>
<accession>A0A914YT88</accession>
<dbReference type="WBParaSite" id="PSU_v2.g3902.t1">
    <property type="protein sequence ID" value="PSU_v2.g3902.t1"/>
    <property type="gene ID" value="PSU_v2.g3902"/>
</dbReference>
<reference evidence="2" key="1">
    <citation type="submission" date="2022-11" db="UniProtKB">
        <authorList>
            <consortium name="WormBaseParasite"/>
        </authorList>
    </citation>
    <scope>IDENTIFICATION</scope>
</reference>
<name>A0A914YT88_9BILA</name>
<evidence type="ECO:0000313" key="2">
    <source>
        <dbReference type="WBParaSite" id="PSU_v2.g3902.t1"/>
    </source>
</evidence>
<keyword evidence="1" id="KW-1185">Reference proteome</keyword>
<organism evidence="1 2">
    <name type="scientific">Panagrolaimus superbus</name>
    <dbReference type="NCBI Taxonomy" id="310955"/>
    <lineage>
        <taxon>Eukaryota</taxon>
        <taxon>Metazoa</taxon>
        <taxon>Ecdysozoa</taxon>
        <taxon>Nematoda</taxon>
        <taxon>Chromadorea</taxon>
        <taxon>Rhabditida</taxon>
        <taxon>Tylenchina</taxon>
        <taxon>Panagrolaimomorpha</taxon>
        <taxon>Panagrolaimoidea</taxon>
        <taxon>Panagrolaimidae</taxon>
        <taxon>Panagrolaimus</taxon>
    </lineage>
</organism>
<dbReference type="Proteomes" id="UP000887577">
    <property type="component" value="Unplaced"/>
</dbReference>
<protein>
    <submittedName>
        <fullName evidence="2">Uncharacterized protein</fullName>
    </submittedName>
</protein>
<proteinExistence type="predicted"/>